<dbReference type="Proteomes" id="UP001219525">
    <property type="component" value="Unassembled WGS sequence"/>
</dbReference>
<comment type="caution">
    <text evidence="1">The sequence shown here is derived from an EMBL/GenBank/DDBJ whole genome shotgun (WGS) entry which is preliminary data.</text>
</comment>
<accession>A0AAD6UYI5</accession>
<evidence type="ECO:0000313" key="2">
    <source>
        <dbReference type="Proteomes" id="UP001219525"/>
    </source>
</evidence>
<gene>
    <name evidence="1" type="ORF">GGX14DRAFT_404163</name>
</gene>
<proteinExistence type="predicted"/>
<name>A0AAD6UYI5_9AGAR</name>
<protein>
    <submittedName>
        <fullName evidence="1">Uncharacterized protein</fullName>
    </submittedName>
</protein>
<evidence type="ECO:0000313" key="1">
    <source>
        <dbReference type="EMBL" id="KAJ7195248.1"/>
    </source>
</evidence>
<organism evidence="1 2">
    <name type="scientific">Mycena pura</name>
    <dbReference type="NCBI Taxonomy" id="153505"/>
    <lineage>
        <taxon>Eukaryota</taxon>
        <taxon>Fungi</taxon>
        <taxon>Dikarya</taxon>
        <taxon>Basidiomycota</taxon>
        <taxon>Agaricomycotina</taxon>
        <taxon>Agaricomycetes</taxon>
        <taxon>Agaricomycetidae</taxon>
        <taxon>Agaricales</taxon>
        <taxon>Marasmiineae</taxon>
        <taxon>Mycenaceae</taxon>
        <taxon>Mycena</taxon>
    </lineage>
</organism>
<dbReference type="AlphaFoldDB" id="A0AAD6UYI5"/>
<keyword evidence="2" id="KW-1185">Reference proteome</keyword>
<dbReference type="EMBL" id="JARJCW010000092">
    <property type="protein sequence ID" value="KAJ7195248.1"/>
    <property type="molecule type" value="Genomic_DNA"/>
</dbReference>
<sequence length="222" mass="24131">MTGGMAGKRRGTNQFFLRAGAGGGKAGPPSQAMLGLLEVLSRRGASRTSWMFSHWHKRNDRSMGSVRGHPDARLPGCNVTELRPTDGDRAAFPNKYDICGLKAAAARRRAQASGGQHIGQRLCNEFGLPCVAVALRRLDRVAASAEVHRAAAAASFTSADELMHGQLRISPLRWVGVEWDTRVFGYVGSLVHQEKPPMVIPLDWAELQGNSVEYVWFPPLGS</sequence>
<reference evidence="1" key="1">
    <citation type="submission" date="2023-03" db="EMBL/GenBank/DDBJ databases">
        <title>Massive genome expansion in bonnet fungi (Mycena s.s.) driven by repeated elements and novel gene families across ecological guilds.</title>
        <authorList>
            <consortium name="Lawrence Berkeley National Laboratory"/>
            <person name="Harder C.B."/>
            <person name="Miyauchi S."/>
            <person name="Viragh M."/>
            <person name="Kuo A."/>
            <person name="Thoen E."/>
            <person name="Andreopoulos B."/>
            <person name="Lu D."/>
            <person name="Skrede I."/>
            <person name="Drula E."/>
            <person name="Henrissat B."/>
            <person name="Morin E."/>
            <person name="Kohler A."/>
            <person name="Barry K."/>
            <person name="LaButti K."/>
            <person name="Morin E."/>
            <person name="Salamov A."/>
            <person name="Lipzen A."/>
            <person name="Mereny Z."/>
            <person name="Hegedus B."/>
            <person name="Baldrian P."/>
            <person name="Stursova M."/>
            <person name="Weitz H."/>
            <person name="Taylor A."/>
            <person name="Grigoriev I.V."/>
            <person name="Nagy L.G."/>
            <person name="Martin F."/>
            <person name="Kauserud H."/>
        </authorList>
    </citation>
    <scope>NUCLEOTIDE SEQUENCE</scope>
    <source>
        <strain evidence="1">9144</strain>
    </source>
</reference>